<evidence type="ECO:0000313" key="2">
    <source>
        <dbReference type="EMBL" id="QND69936.1"/>
    </source>
</evidence>
<evidence type="ECO:0000313" key="4">
    <source>
        <dbReference type="Proteomes" id="UP000515291"/>
    </source>
</evidence>
<dbReference type="EMBL" id="LVYV01000053">
    <property type="protein sequence ID" value="KZD21282.1"/>
    <property type="molecule type" value="Genomic_DNA"/>
</dbReference>
<dbReference type="Proteomes" id="UP000076574">
    <property type="component" value="Unassembled WGS sequence"/>
</dbReference>
<evidence type="ECO:0000313" key="3">
    <source>
        <dbReference type="Proteomes" id="UP000076574"/>
    </source>
</evidence>
<dbReference type="KEGG" id="trb:HB776_00775"/>
<dbReference type="OrthoDB" id="8265703at2"/>
<organism evidence="1 3">
    <name type="scientific">Tardiphaga robiniae</name>
    <dbReference type="NCBI Taxonomy" id="943830"/>
    <lineage>
        <taxon>Bacteria</taxon>
        <taxon>Pseudomonadati</taxon>
        <taxon>Pseudomonadota</taxon>
        <taxon>Alphaproteobacteria</taxon>
        <taxon>Hyphomicrobiales</taxon>
        <taxon>Nitrobacteraceae</taxon>
        <taxon>Tardiphaga</taxon>
    </lineage>
</organism>
<reference evidence="1 3" key="1">
    <citation type="submission" date="2016-03" db="EMBL/GenBank/DDBJ databases">
        <title>Microsymbionts genomes from the relict species Vavilovia formosa (Stev.) Fed.</title>
        <authorList>
            <person name="Kopat V."/>
            <person name="Chirak E."/>
            <person name="Kimeklis A."/>
            <person name="Andronov E."/>
        </authorList>
    </citation>
    <scope>NUCLEOTIDE SEQUENCE [LARGE SCALE GENOMIC DNA]</scope>
    <source>
        <strain evidence="1 3">Vaf07</strain>
    </source>
</reference>
<dbReference type="Proteomes" id="UP000515291">
    <property type="component" value="Chromosome"/>
</dbReference>
<evidence type="ECO:0008006" key="5">
    <source>
        <dbReference type="Google" id="ProtNLM"/>
    </source>
</evidence>
<keyword evidence="3" id="KW-1185">Reference proteome</keyword>
<gene>
    <name evidence="1" type="ORF">A4A58_16065</name>
    <name evidence="2" type="ORF">HB776_00775</name>
</gene>
<reference evidence="4" key="2">
    <citation type="journal article" date="2020" name="Mol. Plant Microbe">
        <title>Rhizobial microsymbionts of the narrowly endemic Oxytropis species growing in Kamchatka are characterized by significant genetic diversity and possess a set of genes that are associated with T3SS and T6SS secretion systems and can affect the development of symbiosis.</title>
        <authorList>
            <person name="Safronova V."/>
            <person name="Guro P."/>
            <person name="Sazanova A."/>
            <person name="Kuznetsova I."/>
            <person name="Belimov A."/>
            <person name="Yakubov V."/>
            <person name="Chirak E."/>
            <person name="Afonin A."/>
            <person name="Gogolev Y."/>
            <person name="Andronov E."/>
            <person name="Tikhonovich I."/>
        </authorList>
    </citation>
    <scope>NUCLEOTIDE SEQUENCE [LARGE SCALE GENOMIC DNA]</scope>
    <source>
        <strain evidence="4">581</strain>
    </source>
</reference>
<dbReference type="RefSeq" id="WP_068737424.1">
    <property type="nucleotide sequence ID" value="NZ_CP050292.1"/>
</dbReference>
<protein>
    <recommendedName>
        <fullName evidence="5">GcrA cell cycle regulator</fullName>
    </recommendedName>
</protein>
<reference evidence="2" key="3">
    <citation type="journal article" date="2020" name="Mol. Plant Microbe Interact.">
        <title>Complete genome sequences of four natural Pseudomonas isolates that catabolize a wide range of aromatic compounds relevant to lignin valorization.</title>
        <authorList>
            <person name="Hatmaker E.A."/>
            <person name="Presle G."/>
            <person name="Cannon O."/>
            <person name="Guss A.M."/>
            <person name="Elkins J.G."/>
        </authorList>
    </citation>
    <scope>NUCLEOTIDE SEQUENCE</scope>
    <source>
        <strain evidence="2">581</strain>
    </source>
</reference>
<proteinExistence type="predicted"/>
<evidence type="ECO:0000313" key="1">
    <source>
        <dbReference type="EMBL" id="KZD21282.1"/>
    </source>
</evidence>
<dbReference type="STRING" id="943830.A4A58_16065"/>
<dbReference type="AlphaFoldDB" id="A0A161SLY9"/>
<dbReference type="EMBL" id="CP050292">
    <property type="protein sequence ID" value="QND69936.1"/>
    <property type="molecule type" value="Genomic_DNA"/>
</dbReference>
<accession>A0A161SLY9</accession>
<sequence>MAKNRWDDEQIEILKGLIARKVSLARAAVIMKRPQSSVQIQARRLGAPFPGVRATKARLKAQIDEAEKKALR</sequence>
<name>A0A161SLY9_9BRAD</name>